<dbReference type="Pfam" id="PF00144">
    <property type="entry name" value="Beta-lactamase"/>
    <property type="match status" value="1"/>
</dbReference>
<accession>A0A839Q7V0</accession>
<evidence type="ECO:0000313" key="4">
    <source>
        <dbReference type="Proteomes" id="UP000550501"/>
    </source>
</evidence>
<feature type="domain" description="Beta-lactamase-related" evidence="2">
    <location>
        <begin position="33"/>
        <end position="348"/>
    </location>
</feature>
<evidence type="ECO:0000259" key="2">
    <source>
        <dbReference type="Pfam" id="PF00144"/>
    </source>
</evidence>
<dbReference type="PANTHER" id="PTHR46825">
    <property type="entry name" value="D-ALANYL-D-ALANINE-CARBOXYPEPTIDASE/ENDOPEPTIDASE AMPH"/>
    <property type="match status" value="1"/>
</dbReference>
<sequence length="366" mass="38267">MRVPMRGAAITLLILAMLTAGPARAQPAPLDGVLTRLVASDDLAGAVGVVADGDMVLRSSAGYADVDTRAPFAPPTHVRVASITKTFVAAAVLQLVGENRIHLDAPVDTYLPGVLRGEGIDGAAITVRQLLRHQRGLPEYFDDSTEPPATPVAARELLSWALAKPGSPPGQPVPVYTNTNYVVAGLILEAVTGSPAAGVITRRIIEPLGLAHTYFPAAGDSWLRAPMAHGYELVDGRRRDVTASEPSGEYMAGSLISTNEDTAAFLTALVDGRVLARPELAQMTDTVSWPLHGPGFRYGLGLTSIDLDCGVRVWGHGGDLAGYHSVVVGEPGGRAVSVTFTQGAPGVATIVDDPRFDVVNAVFCPS</sequence>
<organism evidence="3 4">
    <name type="scientific">Mycolicibacterium iranicum</name>
    <name type="common">Mycobacterium iranicum</name>
    <dbReference type="NCBI Taxonomy" id="912594"/>
    <lineage>
        <taxon>Bacteria</taxon>
        <taxon>Bacillati</taxon>
        <taxon>Actinomycetota</taxon>
        <taxon>Actinomycetes</taxon>
        <taxon>Mycobacteriales</taxon>
        <taxon>Mycobacteriaceae</taxon>
        <taxon>Mycolicibacterium</taxon>
    </lineage>
</organism>
<dbReference type="GO" id="GO:0009002">
    <property type="term" value="F:serine-type D-Ala-D-Ala carboxypeptidase activity"/>
    <property type="evidence" value="ECO:0007669"/>
    <property type="project" value="UniProtKB-EC"/>
</dbReference>
<keyword evidence="3" id="KW-0378">Hydrolase</keyword>
<keyword evidence="3" id="KW-0121">Carboxypeptidase</keyword>
<dbReference type="InterPro" id="IPR050491">
    <property type="entry name" value="AmpC-like"/>
</dbReference>
<dbReference type="AlphaFoldDB" id="A0A839Q7V0"/>
<gene>
    <name evidence="3" type="ORF">FHR72_002387</name>
</gene>
<feature type="chain" id="PRO_5032322457" evidence="1">
    <location>
        <begin position="26"/>
        <end position="366"/>
    </location>
</feature>
<proteinExistence type="predicted"/>
<protein>
    <submittedName>
        <fullName evidence="3">D-alanyl-D-alanine carboxypeptidase</fullName>
        <ecNumber evidence="3">3.4.16.4</ecNumber>
    </submittedName>
</protein>
<dbReference type="Proteomes" id="UP000550501">
    <property type="component" value="Unassembled WGS sequence"/>
</dbReference>
<keyword evidence="3" id="KW-0645">Protease</keyword>
<dbReference type="PANTHER" id="PTHR46825:SF7">
    <property type="entry name" value="D-ALANYL-D-ALANINE CARBOXYPEPTIDASE"/>
    <property type="match status" value="1"/>
</dbReference>
<feature type="signal peptide" evidence="1">
    <location>
        <begin position="1"/>
        <end position="25"/>
    </location>
</feature>
<evidence type="ECO:0000313" key="3">
    <source>
        <dbReference type="EMBL" id="MBB2990914.1"/>
    </source>
</evidence>
<evidence type="ECO:0000256" key="1">
    <source>
        <dbReference type="SAM" id="SignalP"/>
    </source>
</evidence>
<comment type="caution">
    <text evidence="3">The sequence shown here is derived from an EMBL/GenBank/DDBJ whole genome shotgun (WGS) entry which is preliminary data.</text>
</comment>
<reference evidence="3 4" key="1">
    <citation type="submission" date="2020-08" db="EMBL/GenBank/DDBJ databases">
        <title>The Agave Microbiome: Exploring the role of microbial communities in plant adaptations to desert environments.</title>
        <authorList>
            <person name="Partida-Martinez L.P."/>
        </authorList>
    </citation>
    <scope>NUCLEOTIDE SEQUENCE [LARGE SCALE GENOMIC DNA]</scope>
    <source>
        <strain evidence="3 4">AT2.18</strain>
    </source>
</reference>
<dbReference type="Gene3D" id="3.40.710.10">
    <property type="entry name" value="DD-peptidase/beta-lactamase superfamily"/>
    <property type="match status" value="1"/>
</dbReference>
<dbReference type="EMBL" id="JACHVU010000004">
    <property type="protein sequence ID" value="MBB2990914.1"/>
    <property type="molecule type" value="Genomic_DNA"/>
</dbReference>
<dbReference type="EC" id="3.4.16.4" evidence="3"/>
<name>A0A839Q7V0_MYCIR</name>
<dbReference type="RefSeq" id="WP_260155988.1">
    <property type="nucleotide sequence ID" value="NZ_JACHVU010000004.1"/>
</dbReference>
<keyword evidence="4" id="KW-1185">Reference proteome</keyword>
<dbReference type="InterPro" id="IPR012338">
    <property type="entry name" value="Beta-lactam/transpept-like"/>
</dbReference>
<dbReference type="SUPFAM" id="SSF56601">
    <property type="entry name" value="beta-lactamase/transpeptidase-like"/>
    <property type="match status" value="1"/>
</dbReference>
<keyword evidence="1" id="KW-0732">Signal</keyword>
<dbReference type="InterPro" id="IPR001466">
    <property type="entry name" value="Beta-lactam-related"/>
</dbReference>